<reference evidence="9" key="1">
    <citation type="submission" date="2022-03" db="EMBL/GenBank/DDBJ databases">
        <authorList>
            <person name="Martin C."/>
        </authorList>
    </citation>
    <scope>NUCLEOTIDE SEQUENCE</scope>
</reference>
<dbReference type="Gene3D" id="1.25.40.20">
    <property type="entry name" value="Ankyrin repeat-containing domain"/>
    <property type="match status" value="1"/>
</dbReference>
<dbReference type="InterPro" id="IPR055285">
    <property type="entry name" value="ANKRD13_C"/>
</dbReference>
<dbReference type="PROSITE" id="PS50088">
    <property type="entry name" value="ANK_REPEAT"/>
    <property type="match status" value="1"/>
</dbReference>
<dbReference type="OrthoDB" id="1585644at2759"/>
<sequence length="622" mass="70502">MSSKSLQAEFPVHWLVWHNDYEELDKLLQAGEINKEKLDPRGRTALHLAVTLGNLESARVLMRHGCDANRENTKNWTALQEAIATGDPELVQLVLQYRDYQRYTRRAEGVPGLLQKLREASDFYVEMKWEFTSWVPLVSRMCPSDTYKVWKSGANVRIDTTLLGFDNMNWQRGSRSFIFRGQVNSAVAMEVDHDASVVYTETMQVLPGPVDPNLLRPHEDAVAARLTTPLVTTYVDTDKISFERNKTGIWGWRSEKSETVNGYNCKVFNATNVELVTKTRTEHMTEQDKKKNPAQARNPLESFLGFAEKEEKVQGANNGEILEHERLYNPSHITPEEYFNDRIELGDRDIGRPIEQSTKIQKFKANLSLCEDYPLSLQEQVIPIIDLMATSNAHFAKLRDFITLTLPAGFPVKIEIPLFHVLNAKITFGNIFARDSPIEGVTIVEDGDISTCIVEDNIFEAPASFSRIGESEASVTHRHERVRDEDDELLQFAIQQSLLEAGTEDDKVTFWEALNKSRPNGVPGGEGPQSLPRSLQTEEERQLQRAIEASLGMDSQNPPANGPLSDIKEPSICTQPPAILSDAAQLRLAMELSQREDAERERRRKQEEEELAQILQLSLTEK</sequence>
<dbReference type="Pfam" id="PF12796">
    <property type="entry name" value="Ank_2"/>
    <property type="match status" value="1"/>
</dbReference>
<organism evidence="9 10">
    <name type="scientific">Owenia fusiformis</name>
    <name type="common">Polychaete worm</name>
    <dbReference type="NCBI Taxonomy" id="6347"/>
    <lineage>
        <taxon>Eukaryota</taxon>
        <taxon>Metazoa</taxon>
        <taxon>Spiralia</taxon>
        <taxon>Lophotrochozoa</taxon>
        <taxon>Annelida</taxon>
        <taxon>Polychaeta</taxon>
        <taxon>Sedentaria</taxon>
        <taxon>Canalipalpata</taxon>
        <taxon>Sabellida</taxon>
        <taxon>Oweniida</taxon>
        <taxon>Oweniidae</taxon>
        <taxon>Owenia</taxon>
    </lineage>
</organism>
<protein>
    <recommendedName>
        <fullName evidence="8">Ankyrin repeat domain-containing protein</fullName>
    </recommendedName>
</protein>
<evidence type="ECO:0000259" key="8">
    <source>
        <dbReference type="Pfam" id="PF11904"/>
    </source>
</evidence>
<dbReference type="GO" id="GO:0005886">
    <property type="term" value="C:plasma membrane"/>
    <property type="evidence" value="ECO:0007669"/>
    <property type="project" value="UniProtKB-SubCell"/>
</dbReference>
<dbReference type="Pfam" id="PF11904">
    <property type="entry name" value="ANKRD13_C"/>
    <property type="match status" value="1"/>
</dbReference>
<name>A0A8J1TLL3_OWEFU</name>
<dbReference type="PANTHER" id="PTHR12447">
    <property type="entry name" value="ANKYRIN REPEAT DOMAIN-CONTAINING PROTEIN 13"/>
    <property type="match status" value="1"/>
</dbReference>
<comment type="subcellular location">
    <subcellularLocation>
        <location evidence="1">Cell membrane</location>
    </subcellularLocation>
    <subcellularLocation>
        <location evidence="2">Late endosome</location>
    </subcellularLocation>
</comment>
<comment type="function">
    <text evidence="7">Ubiquitin-binding protein that specifically recognizes and binds 'Lys-63'-linked ubiquitin. Does not bind 'Lys-48'-linked ubiquitin. Positively regulates the internalization of ligand-activated EGFR by binding to the Ub moiety of ubiquitinated EGFR at the cell membrane.</text>
</comment>
<dbReference type="PROSITE" id="PS50297">
    <property type="entry name" value="ANK_REP_REGION"/>
    <property type="match status" value="1"/>
</dbReference>
<keyword evidence="4" id="KW-0677">Repeat</keyword>
<evidence type="ECO:0000256" key="3">
    <source>
        <dbReference type="ARBA" id="ARBA00022475"/>
    </source>
</evidence>
<comment type="caution">
    <text evidence="9">The sequence shown here is derived from an EMBL/GenBank/DDBJ whole genome shotgun (WGS) entry which is preliminary data.</text>
</comment>
<keyword evidence="3" id="KW-1003">Cell membrane</keyword>
<gene>
    <name evidence="9" type="ORF">OFUS_LOCUS26155</name>
</gene>
<dbReference type="Proteomes" id="UP000749559">
    <property type="component" value="Unassembled WGS sequence"/>
</dbReference>
<dbReference type="PANTHER" id="PTHR12447:SF31">
    <property type="entry name" value="LD31969P"/>
    <property type="match status" value="1"/>
</dbReference>
<accession>A0A8J1TLL3</accession>
<dbReference type="AlphaFoldDB" id="A0A8J1TLL3"/>
<dbReference type="GO" id="GO:0140036">
    <property type="term" value="F:ubiquitin-modified protein reader activity"/>
    <property type="evidence" value="ECO:0007669"/>
    <property type="project" value="UniProtKB-ARBA"/>
</dbReference>
<dbReference type="GO" id="GO:0005770">
    <property type="term" value="C:late endosome"/>
    <property type="evidence" value="ECO:0007669"/>
    <property type="project" value="UniProtKB-SubCell"/>
</dbReference>
<evidence type="ECO:0000256" key="2">
    <source>
        <dbReference type="ARBA" id="ARBA00004603"/>
    </source>
</evidence>
<dbReference type="InterPro" id="IPR002110">
    <property type="entry name" value="Ankyrin_rpt"/>
</dbReference>
<dbReference type="InterPro" id="IPR036770">
    <property type="entry name" value="Ankyrin_rpt-contain_sf"/>
</dbReference>
<dbReference type="SMART" id="SM00248">
    <property type="entry name" value="ANK"/>
    <property type="match status" value="3"/>
</dbReference>
<evidence type="ECO:0000313" key="10">
    <source>
        <dbReference type="Proteomes" id="UP000749559"/>
    </source>
</evidence>
<evidence type="ECO:0000313" key="9">
    <source>
        <dbReference type="EMBL" id="CAH1802482.1"/>
    </source>
</evidence>
<dbReference type="SMART" id="SM00726">
    <property type="entry name" value="UIM"/>
    <property type="match status" value="3"/>
</dbReference>
<keyword evidence="10" id="KW-1185">Reference proteome</keyword>
<keyword evidence="6" id="KW-0472">Membrane</keyword>
<dbReference type="PROSITE" id="PS50330">
    <property type="entry name" value="UIM"/>
    <property type="match status" value="1"/>
</dbReference>
<dbReference type="InterPro" id="IPR021832">
    <property type="entry name" value="ANKRD13"/>
</dbReference>
<dbReference type="EMBL" id="CAIIXF020000012">
    <property type="protein sequence ID" value="CAH1802482.1"/>
    <property type="molecule type" value="Genomic_DNA"/>
</dbReference>
<evidence type="ECO:0000256" key="1">
    <source>
        <dbReference type="ARBA" id="ARBA00004236"/>
    </source>
</evidence>
<feature type="domain" description="Ankyrin repeat" evidence="8">
    <location>
        <begin position="157"/>
        <end position="465"/>
    </location>
</feature>
<evidence type="ECO:0000256" key="4">
    <source>
        <dbReference type="ARBA" id="ARBA00022737"/>
    </source>
</evidence>
<dbReference type="InterPro" id="IPR003903">
    <property type="entry name" value="UIM_dom"/>
</dbReference>
<evidence type="ECO:0000256" key="7">
    <source>
        <dbReference type="ARBA" id="ARBA00024956"/>
    </source>
</evidence>
<dbReference type="FunFam" id="1.25.40.20:FF:000057">
    <property type="entry name" value="Ankyrin repeat domain-containing protein 13B"/>
    <property type="match status" value="1"/>
</dbReference>
<evidence type="ECO:0000256" key="6">
    <source>
        <dbReference type="ARBA" id="ARBA00023136"/>
    </source>
</evidence>
<dbReference type="SUPFAM" id="SSF48403">
    <property type="entry name" value="Ankyrin repeat"/>
    <property type="match status" value="1"/>
</dbReference>
<proteinExistence type="predicted"/>
<keyword evidence="5" id="KW-0967">Endosome</keyword>
<dbReference type="GO" id="GO:0002091">
    <property type="term" value="P:negative regulation of receptor internalization"/>
    <property type="evidence" value="ECO:0007669"/>
    <property type="project" value="UniProtKB-ARBA"/>
</dbReference>
<evidence type="ECO:0000256" key="5">
    <source>
        <dbReference type="ARBA" id="ARBA00022753"/>
    </source>
</evidence>